<dbReference type="EC" id="4.2.1.113" evidence="5 6"/>
<comment type="cofactor">
    <cofactor evidence="1">
        <name>a divalent metal cation</name>
        <dbReference type="ChEBI" id="CHEBI:60240"/>
    </cofactor>
</comment>
<dbReference type="PANTHER" id="PTHR48073:SF5">
    <property type="entry name" value="O-SUCCINYLBENZOATE SYNTHASE"/>
    <property type="match status" value="1"/>
</dbReference>
<protein>
    <recommendedName>
        <fullName evidence="5 6">o-succinylbenzoate synthase</fullName>
        <ecNumber evidence="5 6">4.2.1.113</ecNumber>
    </recommendedName>
</protein>
<reference evidence="8 9" key="1">
    <citation type="submission" date="2017-08" db="EMBL/GenBank/DDBJ databases">
        <title>Draft genome sequences of 64 type strains of genus Staph aureus.</title>
        <authorList>
            <person name="Cole K."/>
            <person name="Golubchik T."/>
            <person name="Russell J."/>
            <person name="Foster D."/>
            <person name="Llewelyn M."/>
            <person name="Wilson D."/>
            <person name="Crook D."/>
            <person name="Paul J."/>
        </authorList>
    </citation>
    <scope>NUCLEOTIDE SEQUENCE [LARGE SCALE GENOMIC DNA]</scope>
    <source>
        <strain evidence="8 9">NCTC 12101</strain>
    </source>
</reference>
<dbReference type="SUPFAM" id="SSF54826">
    <property type="entry name" value="Enolase N-terminal domain-like"/>
    <property type="match status" value="1"/>
</dbReference>
<dbReference type="Pfam" id="PF13378">
    <property type="entry name" value="MR_MLE_C"/>
    <property type="match status" value="1"/>
</dbReference>
<keyword evidence="4" id="KW-0456">Lyase</keyword>
<evidence type="ECO:0000313" key="9">
    <source>
        <dbReference type="Proteomes" id="UP000242470"/>
    </source>
</evidence>
<dbReference type="EMBL" id="PPQW01000004">
    <property type="protein sequence ID" value="PNZ69308.1"/>
    <property type="molecule type" value="Genomic_DNA"/>
</dbReference>
<dbReference type="Gene3D" id="3.30.390.10">
    <property type="entry name" value="Enolase-like, N-terminal domain"/>
    <property type="match status" value="1"/>
</dbReference>
<evidence type="ECO:0000256" key="3">
    <source>
        <dbReference type="ARBA" id="ARBA00022842"/>
    </source>
</evidence>
<dbReference type="NCBIfam" id="TIGR01928">
    <property type="entry name" value="menC_lowGC_arch"/>
    <property type="match status" value="1"/>
</dbReference>
<dbReference type="InterPro" id="IPR029017">
    <property type="entry name" value="Enolase-like_N"/>
</dbReference>
<dbReference type="PANTHER" id="PTHR48073">
    <property type="entry name" value="O-SUCCINYLBENZOATE SYNTHASE-RELATED"/>
    <property type="match status" value="1"/>
</dbReference>
<dbReference type="RefSeq" id="WP_059108160.1">
    <property type="nucleotide sequence ID" value="NZ_AP024589.1"/>
</dbReference>
<dbReference type="GeneID" id="64981934"/>
<dbReference type="InterPro" id="IPR010197">
    <property type="entry name" value="OSBS/NAAAR"/>
</dbReference>
<keyword evidence="3" id="KW-0460">Magnesium</keyword>
<dbReference type="InterPro" id="IPR036849">
    <property type="entry name" value="Enolase-like_C_sf"/>
</dbReference>
<dbReference type="SUPFAM" id="SSF51604">
    <property type="entry name" value="Enolase C-terminal domain-like"/>
    <property type="match status" value="1"/>
</dbReference>
<evidence type="ECO:0000256" key="1">
    <source>
        <dbReference type="ARBA" id="ARBA00001968"/>
    </source>
</evidence>
<gene>
    <name evidence="8" type="primary">menC</name>
    <name evidence="8" type="ORF">CD158_00900</name>
</gene>
<dbReference type="InterPro" id="IPR029065">
    <property type="entry name" value="Enolase_C-like"/>
</dbReference>
<evidence type="ECO:0000256" key="4">
    <source>
        <dbReference type="ARBA" id="ARBA00023239"/>
    </source>
</evidence>
<dbReference type="Proteomes" id="UP000242470">
    <property type="component" value="Unassembled WGS sequence"/>
</dbReference>
<dbReference type="GO" id="GO:0009234">
    <property type="term" value="P:menaquinone biosynthetic process"/>
    <property type="evidence" value="ECO:0007669"/>
    <property type="project" value="UniProtKB-UniRule"/>
</dbReference>
<dbReference type="GO" id="GO:0046872">
    <property type="term" value="F:metal ion binding"/>
    <property type="evidence" value="ECO:0007669"/>
    <property type="project" value="UniProtKB-KW"/>
</dbReference>
<accession>A0AAP8PQS6</accession>
<proteinExistence type="predicted"/>
<evidence type="ECO:0000256" key="2">
    <source>
        <dbReference type="ARBA" id="ARBA00022723"/>
    </source>
</evidence>
<comment type="caution">
    <text evidence="8">The sequence shown here is derived from an EMBL/GenBank/DDBJ whole genome shotgun (WGS) entry which is preliminary data.</text>
</comment>
<evidence type="ECO:0000256" key="6">
    <source>
        <dbReference type="NCBIfam" id="TIGR01928"/>
    </source>
</evidence>
<dbReference type="GO" id="GO:0043748">
    <property type="term" value="F:O-succinylbenzoate synthase activity"/>
    <property type="evidence" value="ECO:0007669"/>
    <property type="project" value="UniProtKB-EC"/>
</dbReference>
<dbReference type="Gene3D" id="3.20.20.120">
    <property type="entry name" value="Enolase-like C-terminal domain"/>
    <property type="match status" value="1"/>
</dbReference>
<evidence type="ECO:0000256" key="5">
    <source>
        <dbReference type="ARBA" id="ARBA00029491"/>
    </source>
</evidence>
<dbReference type="AlphaFoldDB" id="A0AAP8PQS6"/>
<name>A0AAP8PQS6_9STAP</name>
<sequence>MIHTLKALHFYQYSEPFKETITTPKVTLTEREVLVIGIETEEAQYFGECNAFPTAWYDVVTINDVITHLKDWFQNVKGATVATFEAAQRLADELNDCPTARSTVIMALYQMFYPLKSLSVDYGATVSGMSQSKLEQLNQTAPKRVKLKWSADVLDDIRAVQGLSFSPSIALDANESLTFQDMTLLKQLEQDTILYLEEPFIDFQNELIEEAAAYVLIAIDEKATSEADIMHLVKQYPIDTVILKPFRLGGIDKVYTVMKQLQQRGLHVVVGGMYEFGLSRYFTALIARFGDFPGDVTPDGYYFEQDFVPQSGILKGGSILFEPPRVEAERLTLIDSIF</sequence>
<organism evidence="8 9">
    <name type="scientific">Staphylococcus auricularis</name>
    <dbReference type="NCBI Taxonomy" id="29379"/>
    <lineage>
        <taxon>Bacteria</taxon>
        <taxon>Bacillati</taxon>
        <taxon>Bacillota</taxon>
        <taxon>Bacilli</taxon>
        <taxon>Bacillales</taxon>
        <taxon>Staphylococcaceae</taxon>
        <taxon>Staphylococcus</taxon>
    </lineage>
</organism>
<evidence type="ECO:0000259" key="7">
    <source>
        <dbReference type="Pfam" id="PF13378"/>
    </source>
</evidence>
<keyword evidence="2" id="KW-0479">Metal-binding</keyword>
<evidence type="ECO:0000313" key="8">
    <source>
        <dbReference type="EMBL" id="PNZ69308.1"/>
    </source>
</evidence>
<feature type="domain" description="Enolase C-terminal" evidence="7">
    <location>
        <begin position="139"/>
        <end position="280"/>
    </location>
</feature>